<sequence length="40" mass="4606">MKENKYNDTDFYSKYAEIRRSKEGLNGSGECSALISQIRC</sequence>
<accession>A0A1G9IMI7</accession>
<name>A0A1G9IMI7_9BACL</name>
<dbReference type="AlphaFoldDB" id="A0A1G9IMI7"/>
<protein>
    <submittedName>
        <fullName evidence="1">Uncharacterized protein</fullName>
    </submittedName>
</protein>
<organism evidence="1 2">
    <name type="scientific">Lacicoccus qingdaonensis</name>
    <dbReference type="NCBI Taxonomy" id="576118"/>
    <lineage>
        <taxon>Bacteria</taxon>
        <taxon>Bacillati</taxon>
        <taxon>Bacillota</taxon>
        <taxon>Bacilli</taxon>
        <taxon>Bacillales</taxon>
        <taxon>Salinicoccaceae</taxon>
        <taxon>Lacicoccus</taxon>
    </lineage>
</organism>
<keyword evidence="2" id="KW-1185">Reference proteome</keyword>
<evidence type="ECO:0000313" key="1">
    <source>
        <dbReference type="EMBL" id="SDL26371.1"/>
    </source>
</evidence>
<dbReference type="Proteomes" id="UP000199008">
    <property type="component" value="Unassembled WGS sequence"/>
</dbReference>
<evidence type="ECO:0000313" key="2">
    <source>
        <dbReference type="Proteomes" id="UP000199008"/>
    </source>
</evidence>
<gene>
    <name evidence="1" type="ORF">SAMN05216216_13516</name>
</gene>
<proteinExistence type="predicted"/>
<dbReference type="EMBL" id="FNFY01000035">
    <property type="protein sequence ID" value="SDL26371.1"/>
    <property type="molecule type" value="Genomic_DNA"/>
</dbReference>
<reference evidence="2" key="1">
    <citation type="submission" date="2016-10" db="EMBL/GenBank/DDBJ databases">
        <authorList>
            <person name="Varghese N."/>
            <person name="Submissions S."/>
        </authorList>
    </citation>
    <scope>NUCLEOTIDE SEQUENCE [LARGE SCALE GENOMIC DNA]</scope>
    <source>
        <strain evidence="2">CGMCC 1.8895</strain>
    </source>
</reference>